<gene>
    <name evidence="1" type="ORF">NQ502_12060</name>
</gene>
<evidence type="ECO:0000313" key="1">
    <source>
        <dbReference type="EMBL" id="UWP58123.1"/>
    </source>
</evidence>
<protein>
    <recommendedName>
        <fullName evidence="3">Cytidyltransferase-like domain-containing protein</fullName>
    </recommendedName>
</protein>
<organism evidence="1 2">
    <name type="scientific">Ruminococcus gauvreauii</name>
    <dbReference type="NCBI Taxonomy" id="438033"/>
    <lineage>
        <taxon>Bacteria</taxon>
        <taxon>Bacillati</taxon>
        <taxon>Bacillota</taxon>
        <taxon>Clostridia</taxon>
        <taxon>Eubacteriales</taxon>
        <taxon>Oscillospiraceae</taxon>
        <taxon>Ruminococcus</taxon>
    </lineage>
</organism>
<dbReference type="RefSeq" id="WP_028530306.1">
    <property type="nucleotide sequence ID" value="NZ_CABLBR010000057.1"/>
</dbReference>
<accession>A0ABY5VD78</accession>
<dbReference type="InterPro" id="IPR016024">
    <property type="entry name" value="ARM-type_fold"/>
</dbReference>
<dbReference type="EMBL" id="CP102290">
    <property type="protein sequence ID" value="UWP58123.1"/>
    <property type="molecule type" value="Genomic_DNA"/>
</dbReference>
<evidence type="ECO:0008006" key="3">
    <source>
        <dbReference type="Google" id="ProtNLM"/>
    </source>
</evidence>
<sequence length="1210" mass="138875">MKWNQDKPVVLMTEEEVLESFLKIGRRKTDIVQAVLKQKNGLTDILEHIQTESDWRSIRAYLHLFDEYDNLLTKEESGIVLDCLFSLLAHRNGAVRRMAAGSAGRLLAKAGADTWKNFLHRMMFPGQEFSEKRRRWIGFAMKIVFESLLEEAGELERRTVLNVYAGYFKSLRWETLTCLALIYGAADISYNEWSNPECGLIEGFLRKFLSSGESEIRIACLWLIQNWLNDGWMPREDMRYFMKKLPVKLKSDYCENYMLYKVRKLLGCAAVCYEKEDRQHIIMENQRLENPWLCKLVNLMILREEMMDGTVQSSAERYLYACHMLNILRSSNHAVVRQQAGNDLTDMIPELEIWQRSDIIQELIKAVELREESASNDIPAVLGRVYPLLSADEQRKMLHRLKELTESTHTDVVNTVLESVGAILERCPAQTKDDSGVEYGYAVQELTGILCSKMACYKPEIAQEAFTLAADYLFAGKETESAQKCEYMRLMGHRMLVYINRDTFCEDDLYHASSLRQITSYIAEYVSCSRAACSQDKKIAFFTDTFEPFTEGHKAMIRTVAEMGFDVFLNVHAFSWKKKSRPSAIRRQMILMAVADLPNVYLFPEEIPVNISNPDDLGKLRKVFCGQEVYLMGISDVLVRHEAYTGIPSAASVHSFPHIIFEQSNVKVQMSREETAHLTDREIIHMKLPAYYDGMVDIFADKKYAENLYSIEAVSKKTARTKLIDTKRVFLSKLNPGHELVPELSGTVKLDPERDTDQAVLLLDGRKEGRICGGVVFHVLDTMNLYQECLDIHLASFIRKRLSGNIICITKIFGTENLIENNGMTALTEMLASCQAEGYSYAICLEDIPNAGLLNANGFVKTVEYPNCRMVDMRRPMVMIYDNYAYIREPFSDDAVLQKTLWNCRVRLQEAMRDLYPGNLILNFDSDILNHRLVQLIKKANSVSDIRENGEVCGPKLCVPFGKILKSEIIPNTVTKELCTEKRYNEDLSDFEIHEFPHHASLRTQVRTLHSFGRPVILVDDLFHKGYRRDKINEILKEEQVEVSDFIVGILSGRGQDMAWERGERIRSAYFIPNMRAWVMASDLYPFIGGDSIRTTSAGNLYAVELASVNPVLPYQIPSYFEDTTPGALYHLSQTCLENAKEIYTVLENIYDKKNHRKLTLHRICEVMAEPRYPVSIVQDMHRADASVSELLRCEQEKLKRLRGIVVFGK</sequence>
<dbReference type="SUPFAM" id="SSF48371">
    <property type="entry name" value="ARM repeat"/>
    <property type="match status" value="1"/>
</dbReference>
<name>A0ABY5VD78_9FIRM</name>
<keyword evidence="2" id="KW-1185">Reference proteome</keyword>
<dbReference type="SUPFAM" id="SSF52374">
    <property type="entry name" value="Nucleotidylyl transferase"/>
    <property type="match status" value="1"/>
</dbReference>
<proteinExistence type="predicted"/>
<reference evidence="1" key="1">
    <citation type="journal article" date="2022" name="Cell">
        <title>Design, construction, and in vivo augmentation of a complex gut microbiome.</title>
        <authorList>
            <person name="Cheng A.G."/>
            <person name="Ho P.Y."/>
            <person name="Aranda-Diaz A."/>
            <person name="Jain S."/>
            <person name="Yu F.B."/>
            <person name="Meng X."/>
            <person name="Wang M."/>
            <person name="Iakiviak M."/>
            <person name="Nagashima K."/>
            <person name="Zhao A."/>
            <person name="Murugkar P."/>
            <person name="Patil A."/>
            <person name="Atabakhsh K."/>
            <person name="Weakley A."/>
            <person name="Yan J."/>
            <person name="Brumbaugh A.R."/>
            <person name="Higginbottom S."/>
            <person name="Dimas A."/>
            <person name="Shiver A.L."/>
            <person name="Deutschbauer A."/>
            <person name="Neff N."/>
            <person name="Sonnenburg J.L."/>
            <person name="Huang K.C."/>
            <person name="Fischbach M.A."/>
        </authorList>
    </citation>
    <scope>NUCLEOTIDE SEQUENCE</scope>
    <source>
        <strain evidence="1">DSM 19829</strain>
    </source>
</reference>
<evidence type="ECO:0000313" key="2">
    <source>
        <dbReference type="Proteomes" id="UP001060164"/>
    </source>
</evidence>
<dbReference type="Proteomes" id="UP001060164">
    <property type="component" value="Chromosome"/>
</dbReference>
<dbReference type="InterPro" id="IPR014729">
    <property type="entry name" value="Rossmann-like_a/b/a_fold"/>
</dbReference>
<dbReference type="Gene3D" id="3.40.50.620">
    <property type="entry name" value="HUPs"/>
    <property type="match status" value="1"/>
</dbReference>